<gene>
    <name evidence="2" type="ORF">ANN_19517</name>
</gene>
<evidence type="ECO:0000313" key="3">
    <source>
        <dbReference type="Proteomes" id="UP001148838"/>
    </source>
</evidence>
<dbReference type="Gene3D" id="2.40.128.20">
    <property type="match status" value="1"/>
</dbReference>
<reference evidence="2 3" key="1">
    <citation type="journal article" date="2022" name="Allergy">
        <title>Genome assembly and annotation of Periplaneta americana reveal a comprehensive cockroach allergen profile.</title>
        <authorList>
            <person name="Wang L."/>
            <person name="Xiong Q."/>
            <person name="Saelim N."/>
            <person name="Wang L."/>
            <person name="Nong W."/>
            <person name="Wan A.T."/>
            <person name="Shi M."/>
            <person name="Liu X."/>
            <person name="Cao Q."/>
            <person name="Hui J.H.L."/>
            <person name="Sookrung N."/>
            <person name="Leung T.F."/>
            <person name="Tungtrongchitr A."/>
            <person name="Tsui S.K.W."/>
        </authorList>
    </citation>
    <scope>NUCLEOTIDE SEQUENCE [LARGE SCALE GENOMIC DNA]</scope>
    <source>
        <strain evidence="2">PWHHKU_190912</strain>
    </source>
</reference>
<organism evidence="2 3">
    <name type="scientific">Periplaneta americana</name>
    <name type="common">American cockroach</name>
    <name type="synonym">Blatta americana</name>
    <dbReference type="NCBI Taxonomy" id="6978"/>
    <lineage>
        <taxon>Eukaryota</taxon>
        <taxon>Metazoa</taxon>
        <taxon>Ecdysozoa</taxon>
        <taxon>Arthropoda</taxon>
        <taxon>Hexapoda</taxon>
        <taxon>Insecta</taxon>
        <taxon>Pterygota</taxon>
        <taxon>Neoptera</taxon>
        <taxon>Polyneoptera</taxon>
        <taxon>Dictyoptera</taxon>
        <taxon>Blattodea</taxon>
        <taxon>Blattoidea</taxon>
        <taxon>Blattidae</taxon>
        <taxon>Blattinae</taxon>
        <taxon>Periplaneta</taxon>
    </lineage>
</organism>
<feature type="domain" description="Lipocalin/cytosolic fatty-acid binding" evidence="1">
    <location>
        <begin position="46"/>
        <end position="175"/>
    </location>
</feature>
<dbReference type="PANTHER" id="PTHR10612">
    <property type="entry name" value="APOLIPOPROTEIN D"/>
    <property type="match status" value="1"/>
</dbReference>
<dbReference type="SUPFAM" id="SSF50814">
    <property type="entry name" value="Lipocalins"/>
    <property type="match status" value="1"/>
</dbReference>
<sequence>MIAFSTVSATITSKISGYSYHLGSCPVVDSQEEFRMDQFLGIWYVLYRTSTRTDCIMIKIEPTNHLDKFKITEISTHLIVGLTNINHKYTYEGELTVPDNKDSARMEIHLPATVIRRASFVVIMTDYDTYGLVFSCQKLAFASRQAAFILSRSPSLDQTYIDEIREHLNGYGINDFSLSNIKQNCTPYNENTWEIKVNPTTLTLKGIAKTIGHHVKYGFQQTGRVLGNGAKSIANWASGLVG</sequence>
<evidence type="ECO:0000259" key="1">
    <source>
        <dbReference type="Pfam" id="PF00061"/>
    </source>
</evidence>
<dbReference type="Proteomes" id="UP001148838">
    <property type="component" value="Unassembled WGS sequence"/>
</dbReference>
<dbReference type="InterPro" id="IPR000566">
    <property type="entry name" value="Lipocln_cytosolic_FA-bd_dom"/>
</dbReference>
<accession>A0ABQ8SAP1</accession>
<dbReference type="EMBL" id="JAJSOF020000031">
    <property type="protein sequence ID" value="KAJ4430924.1"/>
    <property type="molecule type" value="Genomic_DNA"/>
</dbReference>
<dbReference type="PANTHER" id="PTHR10612:SF49">
    <property type="entry name" value="APOLIPOPROTEIN D-LIKE PROTEIN"/>
    <property type="match status" value="1"/>
</dbReference>
<dbReference type="Pfam" id="PF00061">
    <property type="entry name" value="Lipocalin"/>
    <property type="match status" value="1"/>
</dbReference>
<proteinExistence type="predicted"/>
<evidence type="ECO:0000313" key="2">
    <source>
        <dbReference type="EMBL" id="KAJ4430924.1"/>
    </source>
</evidence>
<dbReference type="InterPro" id="IPR012674">
    <property type="entry name" value="Calycin"/>
</dbReference>
<name>A0ABQ8SAP1_PERAM</name>
<protein>
    <recommendedName>
        <fullName evidence="1">Lipocalin/cytosolic fatty-acid binding domain-containing protein</fullName>
    </recommendedName>
</protein>
<keyword evidence="3" id="KW-1185">Reference proteome</keyword>
<comment type="caution">
    <text evidence="2">The sequence shown here is derived from an EMBL/GenBank/DDBJ whole genome shotgun (WGS) entry which is preliminary data.</text>
</comment>